<dbReference type="Proteomes" id="UP001500920">
    <property type="component" value="Unassembled WGS sequence"/>
</dbReference>
<reference evidence="2" key="1">
    <citation type="journal article" date="2019" name="Int. J. Syst. Evol. Microbiol.">
        <title>The Global Catalogue of Microorganisms (GCM) 10K type strain sequencing project: providing services to taxonomists for standard genome sequencing and annotation.</title>
        <authorList>
            <consortium name="The Broad Institute Genomics Platform"/>
            <consortium name="The Broad Institute Genome Sequencing Center for Infectious Disease"/>
            <person name="Wu L."/>
            <person name="Ma J."/>
        </authorList>
    </citation>
    <scope>NUCLEOTIDE SEQUENCE [LARGE SCALE GENOMIC DNA]</scope>
    <source>
        <strain evidence="2">JCM 16981</strain>
    </source>
</reference>
<protein>
    <submittedName>
        <fullName evidence="1">Uncharacterized protein</fullName>
    </submittedName>
</protein>
<dbReference type="EMBL" id="BAABCK010000022">
    <property type="protein sequence ID" value="GAA3723996.1"/>
    <property type="molecule type" value="Genomic_DNA"/>
</dbReference>
<proteinExistence type="predicted"/>
<evidence type="ECO:0000313" key="1">
    <source>
        <dbReference type="EMBL" id="GAA3723996.1"/>
    </source>
</evidence>
<sequence length="57" mass="6487">MNSPMMMLKGISNFFMIPLLSQMNCLPLIFYHLSMFMKAADADIKKAGLTGFFNNHL</sequence>
<evidence type="ECO:0000313" key="2">
    <source>
        <dbReference type="Proteomes" id="UP001500920"/>
    </source>
</evidence>
<keyword evidence="2" id="KW-1185">Reference proteome</keyword>
<name>A0ABP7EVR0_9STAP</name>
<organism evidence="1 2">
    <name type="scientific">Salinicoccus jeotgali</name>
    <dbReference type="NCBI Taxonomy" id="381634"/>
    <lineage>
        <taxon>Bacteria</taxon>
        <taxon>Bacillati</taxon>
        <taxon>Bacillota</taxon>
        <taxon>Bacilli</taxon>
        <taxon>Bacillales</taxon>
        <taxon>Staphylococcaceae</taxon>
        <taxon>Salinicoccus</taxon>
    </lineage>
</organism>
<accession>A0ABP7EVR0</accession>
<comment type="caution">
    <text evidence="1">The sequence shown here is derived from an EMBL/GenBank/DDBJ whole genome shotgun (WGS) entry which is preliminary data.</text>
</comment>
<gene>
    <name evidence="1" type="ORF">GCM10022378_12560</name>
</gene>